<comment type="subcellular location">
    <subcellularLocation>
        <location evidence="1 3">Nucleus</location>
    </subcellularLocation>
</comment>
<dbReference type="Pfam" id="PF06203">
    <property type="entry name" value="CCT"/>
    <property type="match status" value="1"/>
</dbReference>
<dbReference type="GO" id="GO:0005634">
    <property type="term" value="C:nucleus"/>
    <property type="evidence" value="ECO:0007669"/>
    <property type="project" value="UniProtKB-SubCell"/>
</dbReference>
<keyword evidence="5" id="KW-1185">Reference proteome</keyword>
<proteinExistence type="predicted"/>
<sequence length="258" mass="28755">MYAETGLLFPCFQNFSPEIHPFEDPYKNHKPNASLDYLVQASTISEYDFGAEGDLFKAPDAIVEEEPVLGTDVMASAFSMISCGAQELSAHHDIESFQGNPILSEVFYECQKDLLAKAAVEDAPVDELMDIKNIPLVPIEEDGSDKGSGSLSFQKSVSSGCLISTDWMKGTAVSKPRFLDFVEVDFGAVYGMRRAFSEGDIKTLGTSNCSSKERKEKLLRYRNKKSRRNFGRKIKYACRKALADSQPRIRGRFAKTEE</sequence>
<evidence type="ECO:0000256" key="1">
    <source>
        <dbReference type="ARBA" id="ARBA00004123"/>
    </source>
</evidence>
<dbReference type="AlphaFoldDB" id="A0A6P8D1Z7"/>
<dbReference type="InterPro" id="IPR010402">
    <property type="entry name" value="CCT_domain"/>
</dbReference>
<reference evidence="6" key="2">
    <citation type="submission" date="2025-08" db="UniProtKB">
        <authorList>
            <consortium name="RefSeq"/>
        </authorList>
    </citation>
    <scope>IDENTIFICATION</scope>
    <source>
        <tissue evidence="6">Leaf</tissue>
    </source>
</reference>
<dbReference type="PROSITE" id="PS51017">
    <property type="entry name" value="CCT"/>
    <property type="match status" value="1"/>
</dbReference>
<reference evidence="5" key="1">
    <citation type="journal article" date="2020" name="Plant Biotechnol. J.">
        <title>The pomegranate (Punica granatum L.) draft genome dissects genetic divergence between soft- and hard-seeded cultivars.</title>
        <authorList>
            <person name="Luo X."/>
            <person name="Li H."/>
            <person name="Wu Z."/>
            <person name="Yao W."/>
            <person name="Zhao P."/>
            <person name="Cao D."/>
            <person name="Yu H."/>
            <person name="Li K."/>
            <person name="Poudel K."/>
            <person name="Zhao D."/>
            <person name="Zhang F."/>
            <person name="Xia X."/>
            <person name="Chen L."/>
            <person name="Wang Q."/>
            <person name="Jing D."/>
            <person name="Cao S."/>
        </authorList>
    </citation>
    <scope>NUCLEOTIDE SEQUENCE [LARGE SCALE GENOMIC DNA]</scope>
    <source>
        <strain evidence="5">cv. Tunisia</strain>
    </source>
</reference>
<dbReference type="OrthoDB" id="153872at2759"/>
<accession>A0A6P8D1Z7</accession>
<name>A0A6P8D1Z7_PUNGR</name>
<dbReference type="Proteomes" id="UP000515151">
    <property type="component" value="Chromosome 4"/>
</dbReference>
<dbReference type="GO" id="GO:0003700">
    <property type="term" value="F:DNA-binding transcription factor activity"/>
    <property type="evidence" value="ECO:0007669"/>
    <property type="project" value="TreeGrafter"/>
</dbReference>
<dbReference type="RefSeq" id="XP_031391122.1">
    <property type="nucleotide sequence ID" value="XM_031535262.1"/>
</dbReference>
<dbReference type="GO" id="GO:0009909">
    <property type="term" value="P:regulation of flower development"/>
    <property type="evidence" value="ECO:0007669"/>
    <property type="project" value="InterPro"/>
</dbReference>
<gene>
    <name evidence="6" type="primary">LOC116203513</name>
</gene>
<evidence type="ECO:0000313" key="6">
    <source>
        <dbReference type="RefSeq" id="XP_031391122.1"/>
    </source>
</evidence>
<evidence type="ECO:0000313" key="5">
    <source>
        <dbReference type="Proteomes" id="UP000515151"/>
    </source>
</evidence>
<dbReference type="PANTHER" id="PTHR31319:SF71">
    <property type="entry name" value="CCT MOTIF FAMILY PROTEIN"/>
    <property type="match status" value="1"/>
</dbReference>
<organism evidence="5 6">
    <name type="scientific">Punica granatum</name>
    <name type="common">Pomegranate</name>
    <dbReference type="NCBI Taxonomy" id="22663"/>
    <lineage>
        <taxon>Eukaryota</taxon>
        <taxon>Viridiplantae</taxon>
        <taxon>Streptophyta</taxon>
        <taxon>Embryophyta</taxon>
        <taxon>Tracheophyta</taxon>
        <taxon>Spermatophyta</taxon>
        <taxon>Magnoliopsida</taxon>
        <taxon>eudicotyledons</taxon>
        <taxon>Gunneridae</taxon>
        <taxon>Pentapetalae</taxon>
        <taxon>rosids</taxon>
        <taxon>malvids</taxon>
        <taxon>Myrtales</taxon>
        <taxon>Lythraceae</taxon>
        <taxon>Punica</taxon>
    </lineage>
</organism>
<evidence type="ECO:0000259" key="4">
    <source>
        <dbReference type="PROSITE" id="PS51017"/>
    </source>
</evidence>
<protein>
    <submittedName>
        <fullName evidence="6">Uncharacterized protein LOC116203513 isoform X1</fullName>
    </submittedName>
</protein>
<keyword evidence="2 3" id="KW-0539">Nucleus</keyword>
<feature type="domain" description="CCT" evidence="4">
    <location>
        <begin position="214"/>
        <end position="256"/>
    </location>
</feature>
<dbReference type="GeneID" id="116203513"/>
<evidence type="ECO:0000256" key="2">
    <source>
        <dbReference type="ARBA" id="ARBA00023242"/>
    </source>
</evidence>
<dbReference type="PANTHER" id="PTHR31319">
    <property type="entry name" value="ZINC FINGER PROTEIN CONSTANS-LIKE 4"/>
    <property type="match status" value="1"/>
</dbReference>
<evidence type="ECO:0000256" key="3">
    <source>
        <dbReference type="PROSITE-ProRule" id="PRU00357"/>
    </source>
</evidence>
<dbReference type="InterPro" id="IPR045281">
    <property type="entry name" value="CONSTANS-like"/>
</dbReference>